<evidence type="ECO:0000256" key="1">
    <source>
        <dbReference type="ARBA" id="ARBA00022849"/>
    </source>
</evidence>
<dbReference type="InterPro" id="IPR036196">
    <property type="entry name" value="Ptyr_pPase_sf"/>
</dbReference>
<gene>
    <name evidence="3" type="ORF">ENW73_06550</name>
</gene>
<feature type="domain" description="Phosphotyrosine protein phosphatase I" evidence="2">
    <location>
        <begin position="5"/>
        <end position="140"/>
    </location>
</feature>
<dbReference type="Pfam" id="PF01451">
    <property type="entry name" value="LMWPc"/>
    <property type="match status" value="1"/>
</dbReference>
<dbReference type="InterPro" id="IPR023485">
    <property type="entry name" value="Ptyr_pPase"/>
</dbReference>
<evidence type="ECO:0000313" key="3">
    <source>
        <dbReference type="EMBL" id="HHS52507.1"/>
    </source>
</evidence>
<dbReference type="CDD" id="cd16345">
    <property type="entry name" value="LMWP_ArsC"/>
    <property type="match status" value="1"/>
</dbReference>
<protein>
    <submittedName>
        <fullName evidence="3">Arsenate reductase ArsC</fullName>
    </submittedName>
</protein>
<dbReference type="SUPFAM" id="SSF52788">
    <property type="entry name" value="Phosphotyrosine protein phosphatases I"/>
    <property type="match status" value="1"/>
</dbReference>
<accession>A0A7C6A9S5</accession>
<organism evidence="3">
    <name type="scientific">candidate division WOR-3 bacterium</name>
    <dbReference type="NCBI Taxonomy" id="2052148"/>
    <lineage>
        <taxon>Bacteria</taxon>
        <taxon>Bacteria division WOR-3</taxon>
    </lineage>
</organism>
<comment type="caution">
    <text evidence="3">The sequence shown here is derived from an EMBL/GenBank/DDBJ whole genome shotgun (WGS) entry which is preliminary data.</text>
</comment>
<reference evidence="3" key="1">
    <citation type="journal article" date="2020" name="mSystems">
        <title>Genome- and Community-Level Interaction Insights into Carbon Utilization and Element Cycling Functions of Hydrothermarchaeota in Hydrothermal Sediment.</title>
        <authorList>
            <person name="Zhou Z."/>
            <person name="Liu Y."/>
            <person name="Xu W."/>
            <person name="Pan J."/>
            <person name="Luo Z.H."/>
            <person name="Li M."/>
        </authorList>
    </citation>
    <scope>NUCLEOTIDE SEQUENCE [LARGE SCALE GENOMIC DNA]</scope>
    <source>
        <strain evidence="3">SpSt-876</strain>
    </source>
</reference>
<proteinExistence type="predicted"/>
<sequence>MNNKKRILFLCTSNSCRSQMAEGIVRHFYNDQFEAYSAGSKVTPVHPLAIKVMNEIGIDISKQRSKLVSEFFGQEFDYVITLCGGYAKNSCPVFFGKAKHELHWDFIDPAEAKGNQEEILAVFRSVRDEIKNKIAELVRQLK</sequence>
<keyword evidence="1" id="KW-0059">Arsenical resistance</keyword>
<dbReference type="Gene3D" id="3.40.50.2300">
    <property type="match status" value="1"/>
</dbReference>
<dbReference type="SMART" id="SM00226">
    <property type="entry name" value="LMWPc"/>
    <property type="match status" value="1"/>
</dbReference>
<evidence type="ECO:0000259" key="2">
    <source>
        <dbReference type="SMART" id="SM00226"/>
    </source>
</evidence>
<dbReference type="PANTHER" id="PTHR43428">
    <property type="entry name" value="ARSENATE REDUCTASE"/>
    <property type="match status" value="1"/>
</dbReference>
<name>A0A7C6A9S5_UNCW3</name>
<dbReference type="EMBL" id="DTLI01000155">
    <property type="protein sequence ID" value="HHS52507.1"/>
    <property type="molecule type" value="Genomic_DNA"/>
</dbReference>
<dbReference type="PANTHER" id="PTHR43428:SF1">
    <property type="entry name" value="ARSENATE REDUCTASE"/>
    <property type="match status" value="1"/>
</dbReference>
<dbReference type="AlphaFoldDB" id="A0A7C6A9S5"/>
<dbReference type="GO" id="GO:0046685">
    <property type="term" value="P:response to arsenic-containing substance"/>
    <property type="evidence" value="ECO:0007669"/>
    <property type="project" value="UniProtKB-KW"/>
</dbReference>